<protein>
    <submittedName>
        <fullName evidence="1">Uncharacterized protein</fullName>
    </submittedName>
</protein>
<comment type="caution">
    <text evidence="1">The sequence shown here is derived from an EMBL/GenBank/DDBJ whole genome shotgun (WGS) entry which is preliminary data.</text>
</comment>
<accession>A0A9X3DF86</accession>
<dbReference type="Proteomes" id="UP001142592">
    <property type="component" value="Unassembled WGS sequence"/>
</dbReference>
<dbReference type="RefSeq" id="WP_010602902.1">
    <property type="nucleotide sequence ID" value="NZ_JAPJUH010000005.1"/>
</dbReference>
<evidence type="ECO:0000313" key="2">
    <source>
        <dbReference type="Proteomes" id="UP001142592"/>
    </source>
</evidence>
<proteinExistence type="predicted"/>
<sequence length="381" mass="43037">MKIKNLLLTLLMMTVVTISCKKSILDDGPTNSDLSLENLSISKDLKAYLANDSAMFSAMYAKARQSNSSTEISMAIKTEADFKQYLKRRGFNPDSVISILNENMVLLSRIKQSYNLSESKNIDKFNNLYDTLFRRSLEKASLKNSEIKFNNKVKSSLLMTTPEGTFPFDTGPAPESPEASKCLEDFIDKWNKNARDYRTNAGNCMVLLPVAGSICTYLSWITLDRKQQKAYAEYKACRWPSVNPVPAPYDSTDVAVPEPGIENRIYQNEVASFTPNTTYFYSYYKSHLRDDRPAPLPSVSNVIQANGFSYFTNSLNQLQKLPDGYYIHQDDFFLGSYKYIYVKMGVAEFVGESTFDPLYPFDPIDPDLYNPFGGGLLAPGQ</sequence>
<reference evidence="1" key="1">
    <citation type="submission" date="2022-11" db="EMBL/GenBank/DDBJ databases">
        <authorList>
            <person name="Graham C."/>
            <person name="Newman J.D."/>
        </authorList>
    </citation>
    <scope>NUCLEOTIDE SEQUENCE</scope>
    <source>
        <strain evidence="1">DSM 19486</strain>
    </source>
</reference>
<name>A0A9X3DF86_9SPHI</name>
<keyword evidence="2" id="KW-1185">Reference proteome</keyword>
<organism evidence="1 2">
    <name type="scientific">Pedobacter agri</name>
    <dbReference type="NCBI Taxonomy" id="454586"/>
    <lineage>
        <taxon>Bacteria</taxon>
        <taxon>Pseudomonadati</taxon>
        <taxon>Bacteroidota</taxon>
        <taxon>Sphingobacteriia</taxon>
        <taxon>Sphingobacteriales</taxon>
        <taxon>Sphingobacteriaceae</taxon>
        <taxon>Pedobacter</taxon>
    </lineage>
</organism>
<gene>
    <name evidence="1" type="ORF">OQZ29_17480</name>
</gene>
<evidence type="ECO:0000313" key="1">
    <source>
        <dbReference type="EMBL" id="MCX3266554.1"/>
    </source>
</evidence>
<dbReference type="PROSITE" id="PS51257">
    <property type="entry name" value="PROKAR_LIPOPROTEIN"/>
    <property type="match status" value="1"/>
</dbReference>
<dbReference type="AlphaFoldDB" id="A0A9X3DF86"/>
<dbReference type="EMBL" id="JAPJUH010000005">
    <property type="protein sequence ID" value="MCX3266554.1"/>
    <property type="molecule type" value="Genomic_DNA"/>
</dbReference>